<dbReference type="KEGG" id="sse:Ssed_2141"/>
<reference evidence="2 3" key="1">
    <citation type="submission" date="2007-08" db="EMBL/GenBank/DDBJ databases">
        <title>Complete sequence of Shewanella sediminis HAW-EB3.</title>
        <authorList>
            <consortium name="US DOE Joint Genome Institute"/>
            <person name="Copeland A."/>
            <person name="Lucas S."/>
            <person name="Lapidus A."/>
            <person name="Barry K."/>
            <person name="Glavina del Rio T."/>
            <person name="Dalin E."/>
            <person name="Tice H."/>
            <person name="Pitluck S."/>
            <person name="Chertkov O."/>
            <person name="Brettin T."/>
            <person name="Bruce D."/>
            <person name="Detter J.C."/>
            <person name="Han C."/>
            <person name="Schmutz J."/>
            <person name="Larimer F."/>
            <person name="Land M."/>
            <person name="Hauser L."/>
            <person name="Kyrpides N."/>
            <person name="Kim E."/>
            <person name="Zhao J.-S."/>
            <person name="Richardson P."/>
        </authorList>
    </citation>
    <scope>NUCLEOTIDE SEQUENCE [LARGE SCALE GENOMIC DNA]</scope>
    <source>
        <strain evidence="2 3">HAW-EB3</strain>
    </source>
</reference>
<dbReference type="InterPro" id="IPR000792">
    <property type="entry name" value="Tscrpt_reg_LuxR_C"/>
</dbReference>
<dbReference type="SMART" id="SM00421">
    <property type="entry name" value="HTH_LUXR"/>
    <property type="match status" value="1"/>
</dbReference>
<organism evidence="2 3">
    <name type="scientific">Shewanella sediminis (strain HAW-EB3)</name>
    <dbReference type="NCBI Taxonomy" id="425104"/>
    <lineage>
        <taxon>Bacteria</taxon>
        <taxon>Pseudomonadati</taxon>
        <taxon>Pseudomonadota</taxon>
        <taxon>Gammaproteobacteria</taxon>
        <taxon>Alteromonadales</taxon>
        <taxon>Shewanellaceae</taxon>
        <taxon>Shewanella</taxon>
    </lineage>
</organism>
<dbReference type="InterPro" id="IPR036388">
    <property type="entry name" value="WH-like_DNA-bd_sf"/>
</dbReference>
<keyword evidence="3" id="KW-1185">Reference proteome</keyword>
<sequence length="277" mass="31924">MHDDSIQTKMCLFSQCFYLVTILTENCPLSVGIIQDFLASLEALGINGFFYGITSNINLGQVHPFKKLEKRLPLEMAKVHYAVFSDERTRLYRDAYLNVFARHDEYYFEKKVVGPNLWRQPDASQAQLLNLLKDNEINSRVAWLLPSKYHPSWMNMFMLHSSLSDQDLKVAIDENREKIDRLLQVYAEFFSSKYIHLLNPIFNFNCLTTTSIKILKLAAEGTSSPDIAKSLYLTERGVNYHIDRMKVLFGAKNRVQLISRAFQIGILNAMPQPSSIL</sequence>
<dbReference type="EMBL" id="CP000821">
    <property type="protein sequence ID" value="ABV36750.1"/>
    <property type="molecule type" value="Genomic_DNA"/>
</dbReference>
<dbReference type="STRING" id="425104.Ssed_2141"/>
<dbReference type="Proteomes" id="UP000002015">
    <property type="component" value="Chromosome"/>
</dbReference>
<dbReference type="GO" id="GO:0003677">
    <property type="term" value="F:DNA binding"/>
    <property type="evidence" value="ECO:0007669"/>
    <property type="project" value="InterPro"/>
</dbReference>
<dbReference type="HOGENOM" id="CLU_1004352_0_0_6"/>
<accession>A8FV77</accession>
<dbReference type="Pfam" id="PF00196">
    <property type="entry name" value="GerE"/>
    <property type="match status" value="1"/>
</dbReference>
<dbReference type="eggNOG" id="COG2197">
    <property type="taxonomic scope" value="Bacteria"/>
</dbReference>
<evidence type="ECO:0000313" key="3">
    <source>
        <dbReference type="Proteomes" id="UP000002015"/>
    </source>
</evidence>
<dbReference type="GO" id="GO:0006355">
    <property type="term" value="P:regulation of DNA-templated transcription"/>
    <property type="evidence" value="ECO:0007669"/>
    <property type="project" value="InterPro"/>
</dbReference>
<gene>
    <name evidence="2" type="ordered locus">Ssed_2141</name>
</gene>
<name>A8FV77_SHESH</name>
<dbReference type="PROSITE" id="PS50043">
    <property type="entry name" value="HTH_LUXR_2"/>
    <property type="match status" value="1"/>
</dbReference>
<feature type="domain" description="HTH luxR-type" evidence="1">
    <location>
        <begin position="200"/>
        <end position="265"/>
    </location>
</feature>
<dbReference type="SUPFAM" id="SSF46894">
    <property type="entry name" value="C-terminal effector domain of the bipartite response regulators"/>
    <property type="match status" value="1"/>
</dbReference>
<protein>
    <recommendedName>
        <fullName evidence="1">HTH luxR-type domain-containing protein</fullName>
    </recommendedName>
</protein>
<evidence type="ECO:0000259" key="1">
    <source>
        <dbReference type="PROSITE" id="PS50043"/>
    </source>
</evidence>
<dbReference type="AlphaFoldDB" id="A8FV77"/>
<evidence type="ECO:0000313" key="2">
    <source>
        <dbReference type="EMBL" id="ABV36750.1"/>
    </source>
</evidence>
<dbReference type="CDD" id="cd06170">
    <property type="entry name" value="LuxR_C_like"/>
    <property type="match status" value="1"/>
</dbReference>
<dbReference type="InterPro" id="IPR016032">
    <property type="entry name" value="Sig_transdc_resp-reg_C-effctor"/>
</dbReference>
<proteinExistence type="predicted"/>
<dbReference type="Gene3D" id="1.10.10.10">
    <property type="entry name" value="Winged helix-like DNA-binding domain superfamily/Winged helix DNA-binding domain"/>
    <property type="match status" value="1"/>
</dbReference>